<dbReference type="EMBL" id="JAUTBA010000001">
    <property type="protein sequence ID" value="MDQ1150392.1"/>
    <property type="molecule type" value="Genomic_DNA"/>
</dbReference>
<protein>
    <recommendedName>
        <fullName evidence="1">DUF5017 domain-containing protein</fullName>
    </recommendedName>
</protein>
<dbReference type="Pfam" id="PF16409">
    <property type="entry name" value="DUF5017"/>
    <property type="match status" value="1"/>
</dbReference>
<reference evidence="2 3" key="1">
    <citation type="submission" date="2023-07" db="EMBL/GenBank/DDBJ databases">
        <title>Functional and genomic diversity of the sorghum phyllosphere microbiome.</title>
        <authorList>
            <person name="Shade A."/>
        </authorList>
    </citation>
    <scope>NUCLEOTIDE SEQUENCE [LARGE SCALE GENOMIC DNA]</scope>
    <source>
        <strain evidence="2 3">SORGH_AS_0892</strain>
    </source>
</reference>
<evidence type="ECO:0000313" key="2">
    <source>
        <dbReference type="EMBL" id="MDQ1150392.1"/>
    </source>
</evidence>
<evidence type="ECO:0000313" key="3">
    <source>
        <dbReference type="Proteomes" id="UP001244640"/>
    </source>
</evidence>
<dbReference type="InterPro" id="IPR032185">
    <property type="entry name" value="DUF5017"/>
</dbReference>
<proteinExistence type="predicted"/>
<organism evidence="2 3">
    <name type="scientific">Sphingobacterium zeae</name>
    <dbReference type="NCBI Taxonomy" id="1776859"/>
    <lineage>
        <taxon>Bacteria</taxon>
        <taxon>Pseudomonadati</taxon>
        <taxon>Bacteroidota</taxon>
        <taxon>Sphingobacteriia</taxon>
        <taxon>Sphingobacteriales</taxon>
        <taxon>Sphingobacteriaceae</taxon>
        <taxon>Sphingobacterium</taxon>
    </lineage>
</organism>
<sequence length="309" mass="34079">MMKRSIKLFLFLALYSLQSCEKKEVTPLHLEISTAKSSYKVNEPVVFQIGGNPDQLTFYSGEEGHKYSYRERTKAVPMAVTVEFASNRRYGTDAQQPRSLRLLVSQRFSGVYQADAIVESEWVDITPAFSLSGIQSSDAVYVPSGQVDLSKLSNLGFTLDPNALVYFAFKYTGSTGSTQPRWWINLFNLNTMTTEGITLPIATLQGAEWRSIGLQGSSVSWLLSSSGLRFQGGGAATSSNLVWAVSKPLDLTSVTPDKGVALKNMSTRINFYAYTFRTPGTYEVTFVGNNVNAYGENLVTKTIPLTITE</sequence>
<evidence type="ECO:0000259" key="1">
    <source>
        <dbReference type="Pfam" id="PF16409"/>
    </source>
</evidence>
<dbReference type="PROSITE" id="PS51257">
    <property type="entry name" value="PROKAR_LIPOPROTEIN"/>
    <property type="match status" value="1"/>
</dbReference>
<dbReference type="RefSeq" id="WP_307186049.1">
    <property type="nucleotide sequence ID" value="NZ_JAUTBA010000001.1"/>
</dbReference>
<keyword evidence="3" id="KW-1185">Reference proteome</keyword>
<accession>A0ABU0U5Z4</accession>
<dbReference type="Proteomes" id="UP001244640">
    <property type="component" value="Unassembled WGS sequence"/>
</dbReference>
<name>A0ABU0U5Z4_9SPHI</name>
<feature type="domain" description="DUF5017" evidence="1">
    <location>
        <begin position="19"/>
        <end position="209"/>
    </location>
</feature>
<gene>
    <name evidence="2" type="ORF">QE382_002376</name>
</gene>
<comment type="caution">
    <text evidence="2">The sequence shown here is derived from an EMBL/GenBank/DDBJ whole genome shotgun (WGS) entry which is preliminary data.</text>
</comment>